<dbReference type="PANTHER" id="PTHR36923">
    <property type="entry name" value="FERREDOXIN"/>
    <property type="match status" value="1"/>
</dbReference>
<dbReference type="PRINTS" id="PR00352">
    <property type="entry name" value="3FE4SFRDOXIN"/>
</dbReference>
<dbReference type="Gene3D" id="3.30.70.20">
    <property type="match status" value="1"/>
</dbReference>
<organism evidence="10 11">
    <name type="scientific">Actinomycetospora endophytica</name>
    <dbReference type="NCBI Taxonomy" id="2291215"/>
    <lineage>
        <taxon>Bacteria</taxon>
        <taxon>Bacillati</taxon>
        <taxon>Actinomycetota</taxon>
        <taxon>Actinomycetes</taxon>
        <taxon>Pseudonocardiales</taxon>
        <taxon>Pseudonocardiaceae</taxon>
        <taxon>Actinomycetospora</taxon>
    </lineage>
</organism>
<evidence type="ECO:0000256" key="3">
    <source>
        <dbReference type="ARBA" id="ARBA00022723"/>
    </source>
</evidence>
<dbReference type="PANTHER" id="PTHR36923:SF3">
    <property type="entry name" value="FERREDOXIN"/>
    <property type="match status" value="1"/>
</dbReference>
<evidence type="ECO:0000256" key="2">
    <source>
        <dbReference type="ARBA" id="ARBA00022448"/>
    </source>
</evidence>
<dbReference type="SUPFAM" id="SSF54862">
    <property type="entry name" value="4Fe-4S ferredoxins"/>
    <property type="match status" value="1"/>
</dbReference>
<dbReference type="RefSeq" id="WP_230734694.1">
    <property type="nucleotide sequence ID" value="NZ_JAJNDB010000002.1"/>
</dbReference>
<dbReference type="InterPro" id="IPR017896">
    <property type="entry name" value="4Fe4S_Fe-S-bd"/>
</dbReference>
<evidence type="ECO:0000313" key="10">
    <source>
        <dbReference type="EMBL" id="MCD2194592.1"/>
    </source>
</evidence>
<feature type="domain" description="4Fe-4S ferredoxin-type" evidence="9">
    <location>
        <begin position="2"/>
        <end position="30"/>
    </location>
</feature>
<dbReference type="EMBL" id="JAJNDB010000002">
    <property type="protein sequence ID" value="MCD2194592.1"/>
    <property type="molecule type" value="Genomic_DNA"/>
</dbReference>
<evidence type="ECO:0000256" key="4">
    <source>
        <dbReference type="ARBA" id="ARBA00022982"/>
    </source>
</evidence>
<evidence type="ECO:0000256" key="5">
    <source>
        <dbReference type="ARBA" id="ARBA00023004"/>
    </source>
</evidence>
<keyword evidence="4 8" id="KW-0249">Electron transport</keyword>
<keyword evidence="2 8" id="KW-0813">Transport</keyword>
<accession>A0ABS8P8I7</accession>
<protein>
    <recommendedName>
        <fullName evidence="8">Ferredoxin</fullName>
    </recommendedName>
</protein>
<comment type="function">
    <text evidence="8">Ferredoxins are iron-sulfur proteins that transfer electrons in a wide variety of metabolic reactions.</text>
</comment>
<dbReference type="Proteomes" id="UP001199469">
    <property type="component" value="Unassembled WGS sequence"/>
</dbReference>
<comment type="caution">
    <text evidence="10">The sequence shown here is derived from an EMBL/GenBank/DDBJ whole genome shotgun (WGS) entry which is preliminary data.</text>
</comment>
<keyword evidence="5 8" id="KW-0408">Iron</keyword>
<keyword evidence="7" id="KW-0003">3Fe-4S</keyword>
<evidence type="ECO:0000256" key="7">
    <source>
        <dbReference type="ARBA" id="ARBA00023291"/>
    </source>
</evidence>
<dbReference type="InterPro" id="IPR051269">
    <property type="entry name" value="Fe-S_cluster_ET"/>
</dbReference>
<sequence>MPRIVVDYDKCTGLGICESIAPDVFEVDDDGSLLILEESPDETRRGELQEAVDGCPTGALSIED</sequence>
<keyword evidence="11" id="KW-1185">Reference proteome</keyword>
<comment type="cofactor">
    <cofactor evidence="1">
        <name>[3Fe-4S] cluster</name>
        <dbReference type="ChEBI" id="CHEBI:21137"/>
    </cofactor>
</comment>
<evidence type="ECO:0000313" key="11">
    <source>
        <dbReference type="Proteomes" id="UP001199469"/>
    </source>
</evidence>
<evidence type="ECO:0000256" key="8">
    <source>
        <dbReference type="RuleBase" id="RU368020"/>
    </source>
</evidence>
<dbReference type="PROSITE" id="PS51379">
    <property type="entry name" value="4FE4S_FER_2"/>
    <property type="match status" value="1"/>
</dbReference>
<dbReference type="InterPro" id="IPR001080">
    <property type="entry name" value="3Fe4S_ferredoxin"/>
</dbReference>
<reference evidence="10 11" key="1">
    <citation type="submission" date="2021-11" db="EMBL/GenBank/DDBJ databases">
        <title>Draft genome sequence of Actinomycetospora sp. SF1 isolated from the rhizosphere soil.</title>
        <authorList>
            <person name="Duangmal K."/>
            <person name="Chantavorakit T."/>
        </authorList>
    </citation>
    <scope>NUCLEOTIDE SEQUENCE [LARGE SCALE GENOMIC DNA]</scope>
    <source>
        <strain evidence="10 11">TBRC 5722</strain>
    </source>
</reference>
<proteinExistence type="predicted"/>
<dbReference type="Pfam" id="PF13370">
    <property type="entry name" value="Fer4_13"/>
    <property type="match status" value="1"/>
</dbReference>
<name>A0ABS8P8I7_9PSEU</name>
<keyword evidence="6 8" id="KW-0411">Iron-sulfur</keyword>
<gene>
    <name evidence="10" type="ORF">LQ327_14560</name>
</gene>
<evidence type="ECO:0000256" key="1">
    <source>
        <dbReference type="ARBA" id="ARBA00001927"/>
    </source>
</evidence>
<evidence type="ECO:0000259" key="9">
    <source>
        <dbReference type="PROSITE" id="PS51379"/>
    </source>
</evidence>
<keyword evidence="3 8" id="KW-0479">Metal-binding</keyword>
<evidence type="ECO:0000256" key="6">
    <source>
        <dbReference type="ARBA" id="ARBA00023014"/>
    </source>
</evidence>